<dbReference type="InterPro" id="IPR006428">
    <property type="entry name" value="Portal_SPP1-type"/>
</dbReference>
<dbReference type="OrthoDB" id="1697867at2"/>
<dbReference type="InterPro" id="IPR021145">
    <property type="entry name" value="Portal_protein_SPP1_Gp6-like"/>
</dbReference>
<dbReference type="RefSeq" id="WP_078054557.1">
    <property type="nucleotide sequence ID" value="NZ_MRAE01000012.1"/>
</dbReference>
<reference evidence="1 2" key="1">
    <citation type="submission" date="2016-12" db="EMBL/GenBank/DDBJ databases">
        <title>Clostridium tepidum sp. nov., a close relative of Clostridium sporogenes and Clostridium botulinum Group I.</title>
        <authorList>
            <person name="Dobritsa A.P."/>
            <person name="Kutumbaka K.K."/>
            <person name="Werner K."/>
            <person name="Wiedmann M."/>
            <person name="Asmus A."/>
            <person name="Samadpour M."/>
        </authorList>
    </citation>
    <scope>NUCLEOTIDE SEQUENCE [LARGE SCALE GENOMIC DNA]</scope>
    <source>
        <strain evidence="1 2">IEH 97212</strain>
    </source>
</reference>
<dbReference type="Proteomes" id="UP000190256">
    <property type="component" value="Unassembled WGS sequence"/>
</dbReference>
<gene>
    <name evidence="1" type="ORF">BS638_06465</name>
</gene>
<dbReference type="EMBL" id="MRAE01000012">
    <property type="protein sequence ID" value="OOO66764.1"/>
    <property type="molecule type" value="Genomic_DNA"/>
</dbReference>
<organism evidence="1 2">
    <name type="scientific">Clostridium tepidum</name>
    <dbReference type="NCBI Taxonomy" id="1962263"/>
    <lineage>
        <taxon>Bacteria</taxon>
        <taxon>Bacillati</taxon>
        <taxon>Bacillota</taxon>
        <taxon>Clostridia</taxon>
        <taxon>Eubacteriales</taxon>
        <taxon>Clostridiaceae</taxon>
        <taxon>Clostridium</taxon>
    </lineage>
</organism>
<name>A0A1S9I8W1_9CLOT</name>
<accession>A0A1S9I8W1</accession>
<evidence type="ECO:0000313" key="2">
    <source>
        <dbReference type="Proteomes" id="UP000190256"/>
    </source>
</evidence>
<protein>
    <submittedName>
        <fullName evidence="1">Phage portal protein</fullName>
    </submittedName>
</protein>
<comment type="caution">
    <text evidence="1">The sequence shown here is derived from an EMBL/GenBank/DDBJ whole genome shotgun (WGS) entry which is preliminary data.</text>
</comment>
<sequence length="441" mass="51109">MIDNVKIMMDITDKDINEELINKLLKIHEPIVNDRFKKLDNYYRGKHEILKRTINDPDKPNNKPVSNFCSYITDTLTGFFIGKPVSYTSNNKEYLTILEEIFKDNDEQTENHDLAHKSSIKGQSFELVYLDEEGKICFDCLDTDSVIMIYDTTVKNIPCAAIRYYKIHNYINDEDIIKIEIYTKTNIYHYTKDEDTITFDGVEEHYFKEVPIIEFPNNRYRRGDFENIITLNDMYNKNFADISNDIEYFSNCYLGISGAEGTTGDDIKTMKEDRVIIFPAGGDAKFITKQINDQVVNNHRNNLAEDIHKMSYVPDLSKEINSNVSGSALRTKMFTASDIIINKERKFYKGIQTRIRLITNILNLKGYNFNYKDISIHFHKNLPTGLYETADDVVKMSGTVSKKTLLTEIGIEDVDKEMEQIEAEKDTFNLDLIPDGDVDEQ</sequence>
<dbReference type="AlphaFoldDB" id="A0A1S9I8W1"/>
<dbReference type="Pfam" id="PF05133">
    <property type="entry name" value="SPP1_portal"/>
    <property type="match status" value="1"/>
</dbReference>
<evidence type="ECO:0000313" key="1">
    <source>
        <dbReference type="EMBL" id="OOO66764.1"/>
    </source>
</evidence>
<dbReference type="NCBIfam" id="TIGR01538">
    <property type="entry name" value="portal_SPP1"/>
    <property type="match status" value="1"/>
</dbReference>
<proteinExistence type="predicted"/>